<dbReference type="InterPro" id="IPR050991">
    <property type="entry name" value="ECM_Regulatory_Proteins"/>
</dbReference>
<dbReference type="InterPro" id="IPR013783">
    <property type="entry name" value="Ig-like_fold"/>
</dbReference>
<evidence type="ECO:0000313" key="3">
    <source>
        <dbReference type="EMBL" id="SFB96138.1"/>
    </source>
</evidence>
<sequence>TTYFWRVRSKNGSNISPFSEVFSFTTLTPLAAPTLISPANNAVNQLTNLTFDWSDVTGAAEYEYQYSNNSNFTAAITGTVTASQASITGLDNATTYFWRVRSKNGSNISPFSEVFSFTTLTPLAAPTLISPANNAVNQTTNLTFDWADVTGAAEYEYQYSTNSNFTAAITGTVTASQASITGLDNATTYFWRVRSKNGSNISPFSEVFSFTTLTPLSAPTLISPANNAVNQTTNLIFDWSDVTGAAEYEYQYSNNSNFTAAITGTVAASQASITGLDNATTYFWRVRSKNGNTISEYSSVFSFTTDSNIGVNPAIAAQISIWPVPATEVINIKTEENQAFNYLMYDAAGKVVAKGNAQNSVSIKVADLAAGVYQLRLQTANNVVVRKISVIR</sequence>
<dbReference type="InterPro" id="IPR026444">
    <property type="entry name" value="Secre_tail"/>
</dbReference>
<dbReference type="CDD" id="cd00063">
    <property type="entry name" value="FN3"/>
    <property type="match status" value="3"/>
</dbReference>
<protein>
    <submittedName>
        <fullName evidence="3">Por secretion system C-terminal sorting domain-containing protein</fullName>
    </submittedName>
</protein>
<feature type="non-terminal residue" evidence="3">
    <location>
        <position position="1"/>
    </location>
</feature>
<dbReference type="NCBIfam" id="TIGR04183">
    <property type="entry name" value="Por_Secre_tail"/>
    <property type="match status" value="1"/>
</dbReference>
<reference evidence="3 4" key="1">
    <citation type="submission" date="2016-10" db="EMBL/GenBank/DDBJ databases">
        <authorList>
            <person name="de Groot N.N."/>
        </authorList>
    </citation>
    <scope>NUCLEOTIDE SEQUENCE [LARGE SCALE GENOMIC DNA]</scope>
    <source>
        <strain evidence="3 4">DSM 6793</strain>
    </source>
</reference>
<dbReference type="Gene3D" id="2.60.40.10">
    <property type="entry name" value="Immunoglobulins"/>
    <property type="match status" value="4"/>
</dbReference>
<dbReference type="SMART" id="SM00060">
    <property type="entry name" value="FN3"/>
    <property type="match status" value="3"/>
</dbReference>
<feature type="domain" description="Fibronectin type-III" evidence="2">
    <location>
        <begin position="32"/>
        <end position="122"/>
    </location>
</feature>
<dbReference type="InterPro" id="IPR036116">
    <property type="entry name" value="FN3_sf"/>
</dbReference>
<evidence type="ECO:0000313" key="4">
    <source>
        <dbReference type="Proteomes" id="UP000199514"/>
    </source>
</evidence>
<evidence type="ECO:0000259" key="2">
    <source>
        <dbReference type="PROSITE" id="PS50853"/>
    </source>
</evidence>
<dbReference type="SUPFAM" id="SSF49265">
    <property type="entry name" value="Fibronectin type III"/>
    <property type="match status" value="2"/>
</dbReference>
<feature type="domain" description="Fibronectin type-III" evidence="2">
    <location>
        <begin position="1"/>
        <end position="29"/>
    </location>
</feature>
<dbReference type="EMBL" id="FOLE01000002">
    <property type="protein sequence ID" value="SFB96138.1"/>
    <property type="molecule type" value="Genomic_DNA"/>
</dbReference>
<keyword evidence="1" id="KW-0677">Repeat</keyword>
<dbReference type="PROSITE" id="PS50853">
    <property type="entry name" value="FN3"/>
    <property type="match status" value="4"/>
</dbReference>
<dbReference type="PANTHER" id="PTHR46708:SF2">
    <property type="entry name" value="FIBRONECTIN TYPE-III DOMAIN-CONTAINING PROTEIN"/>
    <property type="match status" value="1"/>
</dbReference>
<dbReference type="AlphaFoldDB" id="A0A1I1FEL7"/>
<proteinExistence type="predicted"/>
<dbReference type="Proteomes" id="UP000199514">
    <property type="component" value="Unassembled WGS sequence"/>
</dbReference>
<organism evidence="3 4">
    <name type="scientific">Flexibacter flexilis DSM 6793</name>
    <dbReference type="NCBI Taxonomy" id="927664"/>
    <lineage>
        <taxon>Bacteria</taxon>
        <taxon>Pseudomonadati</taxon>
        <taxon>Bacteroidota</taxon>
        <taxon>Cytophagia</taxon>
        <taxon>Cytophagales</taxon>
        <taxon>Flexibacteraceae</taxon>
        <taxon>Flexibacter</taxon>
    </lineage>
</organism>
<feature type="domain" description="Fibronectin type-III" evidence="2">
    <location>
        <begin position="125"/>
        <end position="215"/>
    </location>
</feature>
<dbReference type="PANTHER" id="PTHR46708">
    <property type="entry name" value="TENASCIN"/>
    <property type="match status" value="1"/>
</dbReference>
<dbReference type="InterPro" id="IPR003961">
    <property type="entry name" value="FN3_dom"/>
</dbReference>
<keyword evidence="4" id="KW-1185">Reference proteome</keyword>
<evidence type="ECO:0000256" key="1">
    <source>
        <dbReference type="ARBA" id="ARBA00022737"/>
    </source>
</evidence>
<gene>
    <name evidence="3" type="ORF">SAMN05421780_102108</name>
</gene>
<dbReference type="RefSeq" id="WP_177199840.1">
    <property type="nucleotide sequence ID" value="NZ_FOLE01000002.1"/>
</dbReference>
<accession>A0A1I1FEL7</accession>
<name>A0A1I1FEL7_9BACT</name>
<feature type="domain" description="Fibronectin type-III" evidence="2">
    <location>
        <begin position="218"/>
        <end position="308"/>
    </location>
</feature>
<dbReference type="Pfam" id="PF18962">
    <property type="entry name" value="Por_Secre_tail"/>
    <property type="match status" value="1"/>
</dbReference>